<evidence type="ECO:0000313" key="1">
    <source>
        <dbReference type="EMBL" id="KAH7847350.1"/>
    </source>
</evidence>
<proteinExistence type="predicted"/>
<dbReference type="Proteomes" id="UP000828048">
    <property type="component" value="Chromosome 5"/>
</dbReference>
<organism evidence="1 2">
    <name type="scientific">Vaccinium darrowii</name>
    <dbReference type="NCBI Taxonomy" id="229202"/>
    <lineage>
        <taxon>Eukaryota</taxon>
        <taxon>Viridiplantae</taxon>
        <taxon>Streptophyta</taxon>
        <taxon>Embryophyta</taxon>
        <taxon>Tracheophyta</taxon>
        <taxon>Spermatophyta</taxon>
        <taxon>Magnoliopsida</taxon>
        <taxon>eudicotyledons</taxon>
        <taxon>Gunneridae</taxon>
        <taxon>Pentapetalae</taxon>
        <taxon>asterids</taxon>
        <taxon>Ericales</taxon>
        <taxon>Ericaceae</taxon>
        <taxon>Vaccinioideae</taxon>
        <taxon>Vaccinieae</taxon>
        <taxon>Vaccinium</taxon>
    </lineage>
</organism>
<evidence type="ECO:0000313" key="2">
    <source>
        <dbReference type="Proteomes" id="UP000828048"/>
    </source>
</evidence>
<gene>
    <name evidence="1" type="ORF">Vadar_025060</name>
</gene>
<keyword evidence="2" id="KW-1185">Reference proteome</keyword>
<comment type="caution">
    <text evidence="1">The sequence shown here is derived from an EMBL/GenBank/DDBJ whole genome shotgun (WGS) entry which is preliminary data.</text>
</comment>
<dbReference type="EMBL" id="CM037155">
    <property type="protein sequence ID" value="KAH7847350.1"/>
    <property type="molecule type" value="Genomic_DNA"/>
</dbReference>
<accession>A0ACB7Y349</accession>
<name>A0ACB7Y349_9ERIC</name>
<protein>
    <submittedName>
        <fullName evidence="1">Uncharacterized protein</fullName>
    </submittedName>
</protein>
<reference evidence="1 2" key="1">
    <citation type="journal article" date="2021" name="Hortic Res">
        <title>High-quality reference genome and annotation aids understanding of berry development for evergreen blueberry (Vaccinium darrowii).</title>
        <authorList>
            <person name="Yu J."/>
            <person name="Hulse-Kemp A.M."/>
            <person name="Babiker E."/>
            <person name="Staton M."/>
        </authorList>
    </citation>
    <scope>NUCLEOTIDE SEQUENCE [LARGE SCALE GENOMIC DNA]</scope>
    <source>
        <strain evidence="2">cv. NJ 8807/NJ 8810</strain>
        <tissue evidence="1">Young leaf</tissue>
    </source>
</reference>
<sequence>MMLLNGQALGGFGWDEELGTVTAPDEVWEDIIERNPDAAKFRDKGLPHFELLRELYSNSVATRELNRASSRGAPESDDEHDMRMSLSQGQLQGEGAQDQQSNDDRYSIPTAMDLLNEFVNYIPPTIYLKASEMFRMSADVRQIWLCMHPAARMGWLMNLG</sequence>